<dbReference type="OrthoDB" id="1814621at2"/>
<evidence type="ECO:0000259" key="3">
    <source>
        <dbReference type="Pfam" id="PF25853"/>
    </source>
</evidence>
<reference evidence="4 5" key="1">
    <citation type="submission" date="2018-06" db="EMBL/GenBank/DDBJ databases">
        <title>Genomic Encyclopedia of Archaeal and Bacterial Type Strains, Phase II (KMG-II): from individual species to whole genera.</title>
        <authorList>
            <person name="Goeker M."/>
        </authorList>
    </citation>
    <scope>NUCLEOTIDE SEQUENCE [LARGE SCALE GENOMIC DNA]</scope>
    <source>
        <strain evidence="4 5">DSM 24525</strain>
    </source>
</reference>
<dbReference type="Proteomes" id="UP000249688">
    <property type="component" value="Unassembled WGS sequence"/>
</dbReference>
<comment type="caution">
    <text evidence="4">The sequence shown here is derived from an EMBL/GenBank/DDBJ whole genome shotgun (WGS) entry which is preliminary data.</text>
</comment>
<evidence type="ECO:0000313" key="5">
    <source>
        <dbReference type="Proteomes" id="UP000249688"/>
    </source>
</evidence>
<feature type="transmembrane region" description="Helical" evidence="1">
    <location>
        <begin position="297"/>
        <end position="316"/>
    </location>
</feature>
<keyword evidence="1" id="KW-0472">Membrane</keyword>
<feature type="transmembrane region" description="Helical" evidence="1">
    <location>
        <begin position="238"/>
        <end position="256"/>
    </location>
</feature>
<feature type="transmembrane region" description="Helical" evidence="1">
    <location>
        <begin position="195"/>
        <end position="218"/>
    </location>
</feature>
<protein>
    <submittedName>
        <fullName evidence="4">Uncharacterized protein</fullName>
    </submittedName>
</protein>
<feature type="transmembrane region" description="Helical" evidence="1">
    <location>
        <begin position="117"/>
        <end position="136"/>
    </location>
</feature>
<evidence type="ECO:0000313" key="4">
    <source>
        <dbReference type="EMBL" id="PZW44862.1"/>
    </source>
</evidence>
<organism evidence="4 5">
    <name type="scientific">Humitalea rosea</name>
    <dbReference type="NCBI Taxonomy" id="990373"/>
    <lineage>
        <taxon>Bacteria</taxon>
        <taxon>Pseudomonadati</taxon>
        <taxon>Pseudomonadota</taxon>
        <taxon>Alphaproteobacteria</taxon>
        <taxon>Acetobacterales</taxon>
        <taxon>Roseomonadaceae</taxon>
        <taxon>Humitalea</taxon>
    </lineage>
</organism>
<dbReference type="RefSeq" id="WP_111398582.1">
    <property type="nucleotide sequence ID" value="NZ_QKYU01000013.1"/>
</dbReference>
<feature type="transmembrane region" description="Helical" evidence="1">
    <location>
        <begin position="21"/>
        <end position="41"/>
    </location>
</feature>
<dbReference type="EMBL" id="QKYU01000013">
    <property type="protein sequence ID" value="PZW44862.1"/>
    <property type="molecule type" value="Genomic_DNA"/>
</dbReference>
<keyword evidence="1" id="KW-1133">Transmembrane helix</keyword>
<dbReference type="InterPro" id="IPR058671">
    <property type="entry name" value="DUF6311_C"/>
</dbReference>
<dbReference type="Pfam" id="PF19830">
    <property type="entry name" value="DUF6311"/>
    <property type="match status" value="1"/>
</dbReference>
<feature type="transmembrane region" description="Helical" evidence="1">
    <location>
        <begin position="379"/>
        <end position="399"/>
    </location>
</feature>
<proteinExistence type="predicted"/>
<feature type="transmembrane region" description="Helical" evidence="1">
    <location>
        <begin position="166"/>
        <end position="183"/>
    </location>
</feature>
<feature type="domain" description="DUF6311" evidence="2">
    <location>
        <begin position="25"/>
        <end position="420"/>
    </location>
</feature>
<evidence type="ECO:0000259" key="2">
    <source>
        <dbReference type="Pfam" id="PF19830"/>
    </source>
</evidence>
<dbReference type="Pfam" id="PF25853">
    <property type="entry name" value="DUF6311_C"/>
    <property type="match status" value="1"/>
</dbReference>
<feature type="transmembrane region" description="Helical" evidence="1">
    <location>
        <begin position="328"/>
        <end position="346"/>
    </location>
</feature>
<gene>
    <name evidence="4" type="ORF">C8P66_11329</name>
</gene>
<name>A0A2W7IGV1_9PROT</name>
<dbReference type="AlphaFoldDB" id="A0A2W7IGV1"/>
<evidence type="ECO:0000256" key="1">
    <source>
        <dbReference type="SAM" id="Phobius"/>
    </source>
</evidence>
<feature type="domain" description="DUF6311" evidence="3">
    <location>
        <begin position="445"/>
        <end position="550"/>
    </location>
</feature>
<accession>A0A2W7IGV1</accession>
<sequence>MTTHLALLRPSLPRLAAGGSLLLAVLLGAAVVLGTFGAGVVDPRATGWMLAGPMGPDPVQYWLGWTYFVSAPWSWPLGLNPDYGMEIGSSIFYADAIPLLALSFKALRGVIDVPQYWGLWLLGCGVLQAVFAWRLLGLATSDPLARAAGAGLFALQPMLLNRMGGHLALSGQWTLLAALWLCLSEGRGARRAGAWVLLGVVTSLIHAYLLAMVLGLWVADLVARARPGWSRILSAELVAVPLIAGCGLWLAGFFALHSGMDAPGYGSLGLDLLAPFDATEWGSLLPGLPGARHGESGGSYLGLGGLLLLAAAGLAWTRRAGPILGTFVRVRWPLLVMLLAMLGFAMTHRPSLGGLQITLFDPPGWALGLAGALRASERFFWPLGYAALLGAVALVVRVWGGRRAGLLLVVLLAVQAVDLRPALQRVHGLVAGAPREVPDRLSGPFWARAGEVYDRVRAVPAGNQGTDWASIASFAIRHDLPTDAVYLARIDSGGVASLRARVATALRSGRFESGTLYILRDAASVALAANALDPERDLLTEIDGLHVLAPDWLRILSRTGSALAIP</sequence>
<keyword evidence="1" id="KW-0812">Transmembrane</keyword>
<keyword evidence="5" id="KW-1185">Reference proteome</keyword>
<dbReference type="InterPro" id="IPR046278">
    <property type="entry name" value="DUF6311"/>
</dbReference>